<dbReference type="SUPFAM" id="SSF52540">
    <property type="entry name" value="P-loop containing nucleoside triphosphate hydrolases"/>
    <property type="match status" value="1"/>
</dbReference>
<keyword evidence="3" id="KW-1185">Reference proteome</keyword>
<gene>
    <name evidence="2" type="ORF">SAMN02746062_01879</name>
</gene>
<dbReference type="Pfam" id="PF13175">
    <property type="entry name" value="AAA_15"/>
    <property type="match status" value="1"/>
</dbReference>
<dbReference type="OrthoDB" id="7024727at2"/>
<dbReference type="PANTHER" id="PTHR43581:SF4">
    <property type="entry name" value="ATP_GTP PHOSPHATASE"/>
    <property type="match status" value="1"/>
</dbReference>
<protein>
    <submittedName>
        <fullName evidence="2">AAA domain-containing protein, putative AbiEii toxin, Type IV TA system</fullName>
    </submittedName>
</protein>
<dbReference type="RefSeq" id="WP_097114854.1">
    <property type="nucleotide sequence ID" value="NZ_CP083931.1"/>
</dbReference>
<dbReference type="EMBL" id="OCNF01000019">
    <property type="protein sequence ID" value="SOD69888.1"/>
    <property type="molecule type" value="Genomic_DNA"/>
</dbReference>
<organism evidence="2 3">
    <name type="scientific">Alysiella filiformis DSM 16848</name>
    <dbReference type="NCBI Taxonomy" id="1120981"/>
    <lineage>
        <taxon>Bacteria</taxon>
        <taxon>Pseudomonadati</taxon>
        <taxon>Pseudomonadota</taxon>
        <taxon>Betaproteobacteria</taxon>
        <taxon>Neisseriales</taxon>
        <taxon>Neisseriaceae</taxon>
        <taxon>Alysiella</taxon>
    </lineage>
</organism>
<name>A0A286EG51_9NEIS</name>
<dbReference type="InterPro" id="IPR027417">
    <property type="entry name" value="P-loop_NTPase"/>
</dbReference>
<proteinExistence type="predicted"/>
<accession>A0A286EG51</accession>
<dbReference type="InterPro" id="IPR041685">
    <property type="entry name" value="AAA_GajA/Old/RecF-like"/>
</dbReference>
<sequence>MQFTVENLGKVSKADIDLKPLTIFIGKNGSGKTYVASALWAYISYIKSIENVTDNISTYIPKNIYNKYKNILSNFLHGFDGVLDYKKYFIIKKEDIEIIFNNINNHISKNKLLRDCFKHNGFEEANFNSTNDLNNICANIKLKVFYKPMYYQDDFDNTLKEHIHYHYFTFDLFLDNLKLYENSMVLNLISDGIIDLNDIHSDEIINAILKNIIKYAFFGQSFDNYNEVLYIPAARTGLMFGLHDFANSSLKRNSYFGIENHAPKSNDLTAPLNNFVSNLYGKLEFEPIYQEEQRFNSLIDGEIKVNRQDKRFKYIPKSLNQELPLSASSSLVTETAVLSIFNNSIKKGSFVIFEEPEAHLHLSAQREMAKLIVKMINQGCHMLITTHSDTFLQQLNNLIMLNKLSENNPDILQEFNIGQDETIAGEKVAVYDFQYQDDDKTVAKPLELGDYGFIAPSVNDEINNLIRQTDTIIDMIDNLKSNGE</sequence>
<feature type="domain" description="Endonuclease GajA/Old nuclease/RecF-like AAA" evidence="1">
    <location>
        <begin position="2"/>
        <end position="391"/>
    </location>
</feature>
<evidence type="ECO:0000259" key="1">
    <source>
        <dbReference type="Pfam" id="PF13175"/>
    </source>
</evidence>
<dbReference type="PANTHER" id="PTHR43581">
    <property type="entry name" value="ATP/GTP PHOSPHATASE"/>
    <property type="match status" value="1"/>
</dbReference>
<reference evidence="2 3" key="1">
    <citation type="submission" date="2017-09" db="EMBL/GenBank/DDBJ databases">
        <authorList>
            <person name="Ehlers B."/>
            <person name="Leendertz F.H."/>
        </authorList>
    </citation>
    <scope>NUCLEOTIDE SEQUENCE [LARGE SCALE GENOMIC DNA]</scope>
    <source>
        <strain evidence="2 3">DSM 16848</strain>
    </source>
</reference>
<dbReference type="InterPro" id="IPR051396">
    <property type="entry name" value="Bact_Antivir_Def_Nuclease"/>
</dbReference>
<evidence type="ECO:0000313" key="3">
    <source>
        <dbReference type="Proteomes" id="UP000219669"/>
    </source>
</evidence>
<dbReference type="AlphaFoldDB" id="A0A286EG51"/>
<dbReference type="Gene3D" id="3.40.50.300">
    <property type="entry name" value="P-loop containing nucleotide triphosphate hydrolases"/>
    <property type="match status" value="1"/>
</dbReference>
<evidence type="ECO:0000313" key="2">
    <source>
        <dbReference type="EMBL" id="SOD69888.1"/>
    </source>
</evidence>
<dbReference type="Proteomes" id="UP000219669">
    <property type="component" value="Unassembled WGS sequence"/>
</dbReference>